<reference evidence="2 3" key="1">
    <citation type="submission" date="2020-08" db="EMBL/GenBank/DDBJ databases">
        <title>Functional genomics of gut bacteria from endangered species of beetles.</title>
        <authorList>
            <person name="Carlos-Shanley C."/>
        </authorList>
    </citation>
    <scope>NUCLEOTIDE SEQUENCE [LARGE SCALE GENOMIC DNA]</scope>
    <source>
        <strain evidence="2 3">S00142</strain>
    </source>
</reference>
<dbReference type="Pfam" id="PF13166">
    <property type="entry name" value="AAA_13"/>
    <property type="match status" value="2"/>
</dbReference>
<accession>A0A7W7N7Z9</accession>
<evidence type="ECO:0000313" key="2">
    <source>
        <dbReference type="EMBL" id="MBB4803435.1"/>
    </source>
</evidence>
<dbReference type="SUPFAM" id="SSF52540">
    <property type="entry name" value="P-loop containing nucleoside triphosphate hydrolases"/>
    <property type="match status" value="1"/>
</dbReference>
<organism evidence="2 3">
    <name type="scientific">Flavobacterium nitrogenifigens</name>
    <dbReference type="NCBI Taxonomy" id="1617283"/>
    <lineage>
        <taxon>Bacteria</taxon>
        <taxon>Pseudomonadati</taxon>
        <taxon>Bacteroidota</taxon>
        <taxon>Flavobacteriia</taxon>
        <taxon>Flavobacteriales</taxon>
        <taxon>Flavobacteriaceae</taxon>
        <taxon>Flavobacterium</taxon>
    </lineage>
</organism>
<dbReference type="InterPro" id="IPR026866">
    <property type="entry name" value="CR006_AAA"/>
</dbReference>
<proteinExistence type="predicted"/>
<dbReference type="PANTHER" id="PTHR32182:SF0">
    <property type="entry name" value="DNA REPLICATION AND REPAIR PROTEIN RECF"/>
    <property type="match status" value="1"/>
</dbReference>
<dbReference type="EMBL" id="JACHLD010000005">
    <property type="protein sequence ID" value="MBB4803435.1"/>
    <property type="molecule type" value="Genomic_DNA"/>
</dbReference>
<dbReference type="GO" id="GO:0006302">
    <property type="term" value="P:double-strand break repair"/>
    <property type="evidence" value="ECO:0007669"/>
    <property type="project" value="TreeGrafter"/>
</dbReference>
<dbReference type="Proteomes" id="UP000561681">
    <property type="component" value="Unassembled WGS sequence"/>
</dbReference>
<feature type="domain" description="Protein CR006 P-loop" evidence="1">
    <location>
        <begin position="19"/>
        <end position="160"/>
    </location>
</feature>
<feature type="domain" description="Protein CR006 P-loop" evidence="1">
    <location>
        <begin position="221"/>
        <end position="712"/>
    </location>
</feature>
<protein>
    <submittedName>
        <fullName evidence="2">Wobble nucleotide-excising tRNase</fullName>
    </submittedName>
</protein>
<dbReference type="PANTHER" id="PTHR32182">
    <property type="entry name" value="DNA REPLICATION AND REPAIR PROTEIN RECF"/>
    <property type="match status" value="1"/>
</dbReference>
<dbReference type="AlphaFoldDB" id="A0A7W7N7Z9"/>
<sequence length="796" mass="88652">MIHKIERLTSIGKFRNYSAAGQVNFHKVTLIYGDNGSGKTTLTSVFRSATTNNPQVIRSRISTNHTAAQAAQIVEVGTPNVFHTFGTTGWTIPLPNVEIFDIHFINDNVYSGFEFGDGQKKQLHQFVVGASGIAVQQQIETNKTAKTTSRATIATLEQQIITAVGNDVTSGAMLNELVALPATSAVGIAPLIVSADLALTNARANSIIQNLQNLAPLTPFISGIDFNALKIDLQTTTETIQEQLLNTLFSDHCQDLTIHKITNPETWLEQGFNYLKLKGAVTEGDLNCPFCMQSINSSMDIIRAYATLFNEEFNALTTRIQNHLNDIQSFNLVATTQALNNAQLENNREISLWTMHLPETAVAPNYNFVPEESALQIEMERLLAIVRHKVQNPSASVDVEAVVDFERSVAGIGAGIITYNQEVTNYNIEITSFKTGIQTVIQAEAELARLKRIEQRFNPATAVLCEQLTAERVVLRTLETQYSTLSEQQQSLASAFLTTYSTRINYYLNNIFKTSFLIEDVVHVAPRGQARESKIGYRLTIDGLDISFQDGQPFSARECLSEGDKSTIALAFFLAKLDNDANCSDKVLIFDDPLSSLDTNRRTYTVGIIRALVTQMKQVIVLSHNEYFLHEISRDFGAALLKTLRVTENFATRASILEVCDLDSLVKNDYFKHFEALENFRTSPDHAMKDIVIGWMRNILEAHLRFKYYSELRAMGGVQTFGALITFLERSAVVFRDMNRVQVIADLRLLNSVSWRPHHGDPMPDFGSLAINPTSMSAAELDNLIQDTLNLINARL</sequence>
<dbReference type="Gene3D" id="3.40.50.300">
    <property type="entry name" value="P-loop containing nucleotide triphosphate hydrolases"/>
    <property type="match status" value="2"/>
</dbReference>
<dbReference type="InterPro" id="IPR027417">
    <property type="entry name" value="P-loop_NTPase"/>
</dbReference>
<comment type="caution">
    <text evidence="2">The sequence shown here is derived from an EMBL/GenBank/DDBJ whole genome shotgun (WGS) entry which is preliminary data.</text>
</comment>
<keyword evidence="3" id="KW-1185">Reference proteome</keyword>
<name>A0A7W7N7Z9_9FLAO</name>
<dbReference type="GO" id="GO:0000731">
    <property type="term" value="P:DNA synthesis involved in DNA repair"/>
    <property type="evidence" value="ECO:0007669"/>
    <property type="project" value="TreeGrafter"/>
</dbReference>
<gene>
    <name evidence="2" type="ORF">HNP37_003510</name>
</gene>
<evidence type="ECO:0000313" key="3">
    <source>
        <dbReference type="Proteomes" id="UP000561681"/>
    </source>
</evidence>
<evidence type="ECO:0000259" key="1">
    <source>
        <dbReference type="Pfam" id="PF13166"/>
    </source>
</evidence>
<dbReference type="RefSeq" id="WP_184164902.1">
    <property type="nucleotide sequence ID" value="NZ_JACHLD010000005.1"/>
</dbReference>
<dbReference type="CDD" id="cd00267">
    <property type="entry name" value="ABC_ATPase"/>
    <property type="match status" value="1"/>
</dbReference>